<keyword evidence="3" id="KW-1185">Reference proteome</keyword>
<sequence>MSPITYHHFYQNSYIVKANSLSGYIDTSDNKFIRVVCEAINGVQSVIGYVTIDVDLNLKFVLNVLRKTNLVIVTDSDMIASVDYVQDIFLSSECEFYRQLVQYIKNYRKMFGNIPTQIPITLPCSSDDLNVFLAWLCDKDDLKLEAHLTSENLQSISEVAFYFRVDLIAFEVLKFALARFDVLEEIENMKKRMERMNAEADAEIEKDKKRLKGLTLRRESKNQWWLVEGIKEAK</sequence>
<feature type="coiled-coil region" evidence="1">
    <location>
        <begin position="179"/>
        <end position="217"/>
    </location>
</feature>
<proteinExistence type="predicted"/>
<evidence type="ECO:0000256" key="1">
    <source>
        <dbReference type="SAM" id="Coils"/>
    </source>
</evidence>
<comment type="caution">
    <text evidence="2">The sequence shown here is derived from an EMBL/GenBank/DDBJ whole genome shotgun (WGS) entry which is preliminary data.</text>
</comment>
<dbReference type="AlphaFoldDB" id="A0A9N9F6X6"/>
<keyword evidence="1" id="KW-0175">Coiled coil</keyword>
<reference evidence="2" key="1">
    <citation type="submission" date="2021-06" db="EMBL/GenBank/DDBJ databases">
        <authorList>
            <person name="Kallberg Y."/>
            <person name="Tangrot J."/>
            <person name="Rosling A."/>
        </authorList>
    </citation>
    <scope>NUCLEOTIDE SEQUENCE</scope>
    <source>
        <strain evidence="2">FL130A</strain>
    </source>
</reference>
<dbReference type="EMBL" id="CAJVPS010000887">
    <property type="protein sequence ID" value="CAG8513773.1"/>
    <property type="molecule type" value="Genomic_DNA"/>
</dbReference>
<dbReference type="Proteomes" id="UP000789508">
    <property type="component" value="Unassembled WGS sequence"/>
</dbReference>
<protein>
    <submittedName>
        <fullName evidence="2">9639_t:CDS:1</fullName>
    </submittedName>
</protein>
<accession>A0A9N9F6X6</accession>
<dbReference type="OrthoDB" id="10383855at2759"/>
<gene>
    <name evidence="2" type="ORF">ALEPTO_LOCUS4110</name>
</gene>
<evidence type="ECO:0000313" key="2">
    <source>
        <dbReference type="EMBL" id="CAG8513773.1"/>
    </source>
</evidence>
<evidence type="ECO:0000313" key="3">
    <source>
        <dbReference type="Proteomes" id="UP000789508"/>
    </source>
</evidence>
<organism evidence="2 3">
    <name type="scientific">Ambispora leptoticha</name>
    <dbReference type="NCBI Taxonomy" id="144679"/>
    <lineage>
        <taxon>Eukaryota</taxon>
        <taxon>Fungi</taxon>
        <taxon>Fungi incertae sedis</taxon>
        <taxon>Mucoromycota</taxon>
        <taxon>Glomeromycotina</taxon>
        <taxon>Glomeromycetes</taxon>
        <taxon>Archaeosporales</taxon>
        <taxon>Ambisporaceae</taxon>
        <taxon>Ambispora</taxon>
    </lineage>
</organism>
<name>A0A9N9F6X6_9GLOM</name>